<keyword evidence="5" id="KW-0238">DNA-binding</keyword>
<sequence>MKTKNILYAIIGLLLSTFWTESTAQKTYYYFRTLDIKDGLSHNTVNTILQDRQGFMWFGTKDGLNLYDGLVFRTFQKENSSLGNNFITALHEDAEGNIWVGTDAGVYIYNPRLEKFTSFDIPIEDTGRTINRTITWIDSDPQKNVWIASDSQGLFHYDKKRNSLKEHSAKIGNGALNITRFWFEDNELWVSRYEDNLYHSGDAAHFTTFRDAEGEEPFKGTVINTCVKGLHNCIYIGSSNGLAEINLTTRKVRRLLNDYVRNICLRSDTELWVGTEQGIYIYNLETDKYIHLTTSESDDRYALSDNAIYTIFKDREGGMWIGSYFGGVNYYPHQYTYFEKYYPRDDMRYLGHRIREFCGSNDGTIWFGTEDKGLFHFNPADGTVTPFRHPALYHNIHGLCIDGDYLWVGTFSGGLNRIHLRTREVRHYEKGEASNTLNADNIFSIYKSSTGELWIGTTSGLLRYNRKTDDFTRIPEMNKIFVYNILEDCHGKLWLATYSDGVFCYDLPQDKWKQYTRNPDNPNSLPYNKVISIFEDSRKQLWFMTQGAGFCRFRPETDDFIRYDMSQGFPGNTVYKMLEDNNGLLWLTTNKGLVSFHAETGTKHLYTTANGLLSNQFNYQSGYKDKTGTIYLGSVNGFISFNPATFTVNKQISPLVLTDFHQFNKRLPIGEASSPLSESITLSESIELNADQNTFSLRAAVLNYQAPLSNTILYKLEGFDKEWYSTNGLNTRISYSNLPSGHYTLRVRGANSDGVWNPQERLLKIRVHPPFYLSWMAYVIYFILLATVVTYIICYFRKRNLRKHRQAMEILEYEKERELYTSKINFFTNVAHEIRTPLTLIKSPLEHVLVSDHVNDAIKEDLEIMDLNTNRLLDLVNQLLDFRKTETKGFHLNFMAYNLSEILQKTYKRFIPLAREKGFEFTINVPDNLYAAIDKEGFTKIVSNLFTNAIKYGKSRIHVEMKQNEENETLQLSVTNDGEIVPLTMREEIFKPFIQYKGNSSYQVPGTGIGLALARSLAELHGGKLTMDDAADCNHFILTLPLHQAQTVHLLPTEPEKAEREEVIVSSEPGNPATSTQFRYTLLVVEDNAEMNKFLVRQLSESYKVLTAANGVEALKILQESIINLIISDVMMPEMDGLELCDTVKTELDYSHIPIILLTAKTTLQSRIDGLKAGADAYIEKPFSMEYLKVSISSLLKNREQLQATFMHSPFTPTNNMVISKADEEFLKKLNNLIQTNMQNPEFSLIDMADRLCMSRSSLNRKIKGLLDLTPNDYLRIERLKKAAQLLKEGSCKINEVCYMVGFNTPSYFAKCFQKQFGVLPKEFITT</sequence>
<evidence type="ECO:0000313" key="14">
    <source>
        <dbReference type="Proteomes" id="UP000421791"/>
    </source>
</evidence>
<dbReference type="InterPro" id="IPR011047">
    <property type="entry name" value="Quinoprotein_ADH-like_sf"/>
</dbReference>
<dbReference type="GO" id="GO:0043565">
    <property type="term" value="F:sequence-specific DNA binding"/>
    <property type="evidence" value="ECO:0007669"/>
    <property type="project" value="InterPro"/>
</dbReference>
<dbReference type="Pfam" id="PF00512">
    <property type="entry name" value="HisKA"/>
    <property type="match status" value="1"/>
</dbReference>
<reference evidence="14 15" key="1">
    <citation type="journal article" date="2019" name="Nat. Med.">
        <title>A library of human gut bacterial isolates paired with longitudinal multiomics data enables mechanistic microbiome research.</title>
        <authorList>
            <person name="Poyet M."/>
            <person name="Groussin M."/>
            <person name="Gibbons S.M."/>
            <person name="Avila-Pacheco J."/>
            <person name="Jiang X."/>
            <person name="Kearney S.M."/>
            <person name="Perrotta A.R."/>
            <person name="Berdy B."/>
            <person name="Zhao S."/>
            <person name="Lieberman T.D."/>
            <person name="Swanson P.K."/>
            <person name="Smith M."/>
            <person name="Roesemann S."/>
            <person name="Alexander J.E."/>
            <person name="Rich S.A."/>
            <person name="Livny J."/>
            <person name="Vlamakis H."/>
            <person name="Clish C."/>
            <person name="Bullock K."/>
            <person name="Deik A."/>
            <person name="Scott J."/>
            <person name="Pierce K.A."/>
            <person name="Xavier R.J."/>
            <person name="Alm E.J."/>
        </authorList>
    </citation>
    <scope>NUCLEOTIDE SEQUENCE [LARGE SCALE GENOMIC DNA]</scope>
    <source>
        <strain evidence="13 15">BIOML-A2</strain>
        <strain evidence="12 14">BIOML-A6</strain>
    </source>
</reference>
<dbReference type="GO" id="GO:0003700">
    <property type="term" value="F:DNA-binding transcription factor activity"/>
    <property type="evidence" value="ECO:0007669"/>
    <property type="project" value="InterPro"/>
</dbReference>
<dbReference type="SUPFAM" id="SSF52172">
    <property type="entry name" value="CheY-like"/>
    <property type="match status" value="1"/>
</dbReference>
<keyword evidence="6" id="KW-0804">Transcription</keyword>
<dbReference type="PROSITE" id="PS50109">
    <property type="entry name" value="HIS_KIN"/>
    <property type="match status" value="1"/>
</dbReference>
<feature type="transmembrane region" description="Helical" evidence="8">
    <location>
        <begin position="775"/>
        <end position="796"/>
    </location>
</feature>
<evidence type="ECO:0000313" key="12">
    <source>
        <dbReference type="EMBL" id="KAA5229783.1"/>
    </source>
</evidence>
<dbReference type="InterPro" id="IPR011110">
    <property type="entry name" value="Reg_prop"/>
</dbReference>
<evidence type="ECO:0000256" key="1">
    <source>
        <dbReference type="ARBA" id="ARBA00000085"/>
    </source>
</evidence>
<dbReference type="GO" id="GO:0000155">
    <property type="term" value="F:phosphorelay sensor kinase activity"/>
    <property type="evidence" value="ECO:0007669"/>
    <property type="project" value="InterPro"/>
</dbReference>
<dbReference type="InterPro" id="IPR036890">
    <property type="entry name" value="HATPase_C_sf"/>
</dbReference>
<dbReference type="InterPro" id="IPR005467">
    <property type="entry name" value="His_kinase_dom"/>
</dbReference>
<evidence type="ECO:0000256" key="2">
    <source>
        <dbReference type="ARBA" id="ARBA00012438"/>
    </source>
</evidence>
<dbReference type="RefSeq" id="WP_007757657.1">
    <property type="nucleotide sequence ID" value="NZ_CAXTMC010000001.1"/>
</dbReference>
<dbReference type="Gene3D" id="1.10.10.60">
    <property type="entry name" value="Homeodomain-like"/>
    <property type="match status" value="1"/>
</dbReference>
<dbReference type="Gene3D" id="3.40.50.2300">
    <property type="match status" value="1"/>
</dbReference>
<protein>
    <recommendedName>
        <fullName evidence="2">histidine kinase</fullName>
        <ecNumber evidence="2">2.7.13.3</ecNumber>
    </recommendedName>
</protein>
<dbReference type="PROSITE" id="PS00041">
    <property type="entry name" value="HTH_ARAC_FAMILY_1"/>
    <property type="match status" value="1"/>
</dbReference>
<evidence type="ECO:0000313" key="13">
    <source>
        <dbReference type="EMBL" id="KAA5254758.1"/>
    </source>
</evidence>
<dbReference type="FunFam" id="2.60.40.10:FF:000791">
    <property type="entry name" value="Two-component system sensor histidine kinase/response regulator"/>
    <property type="match status" value="1"/>
</dbReference>
<feature type="modified residue" description="4-aspartylphosphate" evidence="7">
    <location>
        <position position="1129"/>
    </location>
</feature>
<keyword evidence="15" id="KW-1185">Reference proteome</keyword>
<feature type="domain" description="Response regulatory" evidence="11">
    <location>
        <begin position="1081"/>
        <end position="1196"/>
    </location>
</feature>
<dbReference type="EC" id="2.7.13.3" evidence="2"/>
<dbReference type="SUPFAM" id="SSF46689">
    <property type="entry name" value="Homeodomain-like"/>
    <property type="match status" value="1"/>
</dbReference>
<dbReference type="InterPro" id="IPR003594">
    <property type="entry name" value="HATPase_dom"/>
</dbReference>
<dbReference type="PROSITE" id="PS50110">
    <property type="entry name" value="RESPONSE_REGULATORY"/>
    <property type="match status" value="1"/>
</dbReference>
<dbReference type="Pfam" id="PF07494">
    <property type="entry name" value="Reg_prop"/>
    <property type="match status" value="5"/>
</dbReference>
<dbReference type="InterPro" id="IPR011123">
    <property type="entry name" value="Y_Y_Y"/>
</dbReference>
<evidence type="ECO:0000259" key="9">
    <source>
        <dbReference type="PROSITE" id="PS01124"/>
    </source>
</evidence>
<dbReference type="SMART" id="SM00387">
    <property type="entry name" value="HATPase_c"/>
    <property type="match status" value="1"/>
</dbReference>
<dbReference type="SMART" id="SM00448">
    <property type="entry name" value="REC"/>
    <property type="match status" value="1"/>
</dbReference>
<proteinExistence type="predicted"/>
<dbReference type="Proteomes" id="UP000440198">
    <property type="component" value="Unassembled WGS sequence"/>
</dbReference>
<dbReference type="InterPro" id="IPR011006">
    <property type="entry name" value="CheY-like_superfamily"/>
</dbReference>
<dbReference type="CDD" id="cd00082">
    <property type="entry name" value="HisKA"/>
    <property type="match status" value="1"/>
</dbReference>
<dbReference type="FunFam" id="3.40.50.2300:FF:000138">
    <property type="entry name" value="Two-component system sensor histidine kinase/response regulator"/>
    <property type="match status" value="1"/>
</dbReference>
<dbReference type="Proteomes" id="UP000421791">
    <property type="component" value="Unassembled WGS sequence"/>
</dbReference>
<dbReference type="Pfam" id="PF00072">
    <property type="entry name" value="Response_reg"/>
    <property type="match status" value="1"/>
</dbReference>
<evidence type="ECO:0000256" key="8">
    <source>
        <dbReference type="SAM" id="Phobius"/>
    </source>
</evidence>
<keyword evidence="3 7" id="KW-0597">Phosphoprotein</keyword>
<evidence type="ECO:0000313" key="15">
    <source>
        <dbReference type="Proteomes" id="UP000440198"/>
    </source>
</evidence>
<evidence type="ECO:0000259" key="11">
    <source>
        <dbReference type="PROSITE" id="PS50110"/>
    </source>
</evidence>
<evidence type="ECO:0000256" key="5">
    <source>
        <dbReference type="ARBA" id="ARBA00023125"/>
    </source>
</evidence>
<dbReference type="InterPro" id="IPR018060">
    <property type="entry name" value="HTH_AraC"/>
</dbReference>
<accession>A0A7J4YMX8</accession>
<keyword evidence="8" id="KW-0472">Membrane</keyword>
<evidence type="ECO:0000259" key="10">
    <source>
        <dbReference type="PROSITE" id="PS50109"/>
    </source>
</evidence>
<dbReference type="SMART" id="SM00388">
    <property type="entry name" value="HisKA"/>
    <property type="match status" value="1"/>
</dbReference>
<dbReference type="InterPro" id="IPR036097">
    <property type="entry name" value="HisK_dim/P_sf"/>
</dbReference>
<dbReference type="InterPro" id="IPR009057">
    <property type="entry name" value="Homeodomain-like_sf"/>
</dbReference>
<evidence type="ECO:0000256" key="4">
    <source>
        <dbReference type="ARBA" id="ARBA00023015"/>
    </source>
</evidence>
<dbReference type="SMART" id="SM00342">
    <property type="entry name" value="HTH_ARAC"/>
    <property type="match status" value="1"/>
</dbReference>
<name>A0A7J4YMX8_9BACE</name>
<comment type="caution">
    <text evidence="12">The sequence shown here is derived from an EMBL/GenBank/DDBJ whole genome shotgun (WGS) entry which is preliminary data.</text>
</comment>
<dbReference type="Pfam" id="PF12833">
    <property type="entry name" value="HTH_18"/>
    <property type="match status" value="1"/>
</dbReference>
<organism evidence="12 14">
    <name type="scientific">Bacteroides finegoldii</name>
    <dbReference type="NCBI Taxonomy" id="338188"/>
    <lineage>
        <taxon>Bacteria</taxon>
        <taxon>Pseudomonadati</taxon>
        <taxon>Bacteroidota</taxon>
        <taxon>Bacteroidia</taxon>
        <taxon>Bacteroidales</taxon>
        <taxon>Bacteroidaceae</taxon>
        <taxon>Bacteroides</taxon>
    </lineage>
</organism>
<dbReference type="InterPro" id="IPR018062">
    <property type="entry name" value="HTH_AraC-typ_CS"/>
</dbReference>
<dbReference type="PANTHER" id="PTHR43547:SF2">
    <property type="entry name" value="HYBRID SIGNAL TRANSDUCTION HISTIDINE KINASE C"/>
    <property type="match status" value="1"/>
</dbReference>
<dbReference type="Gene3D" id="2.130.10.10">
    <property type="entry name" value="YVTN repeat-like/Quinoprotein amine dehydrogenase"/>
    <property type="match status" value="2"/>
</dbReference>
<keyword evidence="8" id="KW-1133">Transmembrane helix</keyword>
<dbReference type="GeneID" id="92986815"/>
<dbReference type="FunFam" id="2.130.10.10:FF:000891">
    <property type="entry name" value="Two-component system sensor histidine kinase/response regulator, hybrid (One-component system)"/>
    <property type="match status" value="1"/>
</dbReference>
<dbReference type="Pfam" id="PF07495">
    <property type="entry name" value="Y_Y_Y"/>
    <property type="match status" value="1"/>
</dbReference>
<dbReference type="Gene3D" id="2.60.40.10">
    <property type="entry name" value="Immunoglobulins"/>
    <property type="match status" value="1"/>
</dbReference>
<evidence type="ECO:0000256" key="6">
    <source>
        <dbReference type="ARBA" id="ARBA00023163"/>
    </source>
</evidence>
<dbReference type="FunFam" id="1.10.287.130:FF:000045">
    <property type="entry name" value="Two-component system sensor histidine kinase/response regulator"/>
    <property type="match status" value="1"/>
</dbReference>
<dbReference type="InterPro" id="IPR001789">
    <property type="entry name" value="Sig_transdc_resp-reg_receiver"/>
</dbReference>
<dbReference type="Pfam" id="PF02518">
    <property type="entry name" value="HATPase_c"/>
    <property type="match status" value="1"/>
</dbReference>
<dbReference type="SUPFAM" id="SSF47384">
    <property type="entry name" value="Homodimeric domain of signal transducing histidine kinase"/>
    <property type="match status" value="1"/>
</dbReference>
<dbReference type="InterPro" id="IPR013783">
    <property type="entry name" value="Ig-like_fold"/>
</dbReference>
<evidence type="ECO:0000256" key="7">
    <source>
        <dbReference type="PROSITE-ProRule" id="PRU00169"/>
    </source>
</evidence>
<gene>
    <name evidence="13" type="ORF">F2Z09_15160</name>
    <name evidence="12" type="ORF">F2Z22_12455</name>
</gene>
<feature type="domain" description="HTH araC/xylS-type" evidence="9">
    <location>
        <begin position="1228"/>
        <end position="1327"/>
    </location>
</feature>
<dbReference type="EMBL" id="VWAG01000032">
    <property type="protein sequence ID" value="KAA5254758.1"/>
    <property type="molecule type" value="Genomic_DNA"/>
</dbReference>
<dbReference type="EMBL" id="VWAK01000019">
    <property type="protein sequence ID" value="KAA5229783.1"/>
    <property type="molecule type" value="Genomic_DNA"/>
</dbReference>
<dbReference type="InterPro" id="IPR015943">
    <property type="entry name" value="WD40/YVTN_repeat-like_dom_sf"/>
</dbReference>
<dbReference type="CDD" id="cd17574">
    <property type="entry name" value="REC_OmpR"/>
    <property type="match status" value="1"/>
</dbReference>
<dbReference type="SUPFAM" id="SSF50998">
    <property type="entry name" value="Quinoprotein alcohol dehydrogenase-like"/>
    <property type="match status" value="1"/>
</dbReference>
<feature type="domain" description="Histidine kinase" evidence="10">
    <location>
        <begin position="829"/>
        <end position="1044"/>
    </location>
</feature>
<comment type="catalytic activity">
    <reaction evidence="1">
        <text>ATP + protein L-histidine = ADP + protein N-phospho-L-histidine.</text>
        <dbReference type="EC" id="2.7.13.3"/>
    </reaction>
</comment>
<keyword evidence="4" id="KW-0805">Transcription regulation</keyword>
<keyword evidence="8" id="KW-0812">Transmembrane</keyword>
<dbReference type="PANTHER" id="PTHR43547">
    <property type="entry name" value="TWO-COMPONENT HISTIDINE KINASE"/>
    <property type="match status" value="1"/>
</dbReference>
<dbReference type="PROSITE" id="PS01124">
    <property type="entry name" value="HTH_ARAC_FAMILY_2"/>
    <property type="match status" value="1"/>
</dbReference>
<dbReference type="InterPro" id="IPR003661">
    <property type="entry name" value="HisK_dim/P_dom"/>
</dbReference>
<dbReference type="Gene3D" id="1.10.287.130">
    <property type="match status" value="1"/>
</dbReference>
<dbReference type="SUPFAM" id="SSF101898">
    <property type="entry name" value="NHL repeat"/>
    <property type="match status" value="1"/>
</dbReference>
<dbReference type="SUPFAM" id="SSF55874">
    <property type="entry name" value="ATPase domain of HSP90 chaperone/DNA topoisomerase II/histidine kinase"/>
    <property type="match status" value="1"/>
</dbReference>
<evidence type="ECO:0000256" key="3">
    <source>
        <dbReference type="ARBA" id="ARBA00022553"/>
    </source>
</evidence>
<dbReference type="Gene3D" id="3.30.565.10">
    <property type="entry name" value="Histidine kinase-like ATPase, C-terminal domain"/>
    <property type="match status" value="1"/>
</dbReference>